<dbReference type="GO" id="GO:0005516">
    <property type="term" value="F:calmodulin binding"/>
    <property type="evidence" value="ECO:0007669"/>
    <property type="project" value="InterPro"/>
</dbReference>
<dbReference type="PANTHER" id="PTHR14759:SF29">
    <property type="entry name" value="MICROTUBULE-ASSOCIATED PROTEIN 6"/>
    <property type="match status" value="1"/>
</dbReference>
<feature type="region of interest" description="Disordered" evidence="7">
    <location>
        <begin position="69"/>
        <end position="92"/>
    </location>
</feature>
<evidence type="ECO:0000256" key="7">
    <source>
        <dbReference type="SAM" id="MobiDB-lite"/>
    </source>
</evidence>
<reference evidence="9" key="1">
    <citation type="submission" date="2025-08" db="UniProtKB">
        <authorList>
            <consortium name="RefSeq"/>
        </authorList>
    </citation>
    <scope>IDENTIFICATION</scope>
    <source>
        <strain evidence="9">J_2021</strain>
        <tissue evidence="9">Erythrocytes</tissue>
    </source>
</reference>
<feature type="compositionally biased region" description="Basic and acidic residues" evidence="7">
    <location>
        <begin position="176"/>
        <end position="191"/>
    </location>
</feature>
<evidence type="ECO:0000313" key="8">
    <source>
        <dbReference type="Proteomes" id="UP000186698"/>
    </source>
</evidence>
<dbReference type="Proteomes" id="UP000186698">
    <property type="component" value="Chromosome 2L"/>
</dbReference>
<evidence type="ECO:0000256" key="4">
    <source>
        <dbReference type="ARBA" id="ARBA00022490"/>
    </source>
</evidence>
<dbReference type="PANTHER" id="PTHR14759">
    <property type="entry name" value="STOP PROTEIN"/>
    <property type="match status" value="1"/>
</dbReference>
<dbReference type="GO" id="GO:0005874">
    <property type="term" value="C:microtubule"/>
    <property type="evidence" value="ECO:0000318"/>
    <property type="project" value="GO_Central"/>
</dbReference>
<evidence type="ECO:0000256" key="1">
    <source>
        <dbReference type="ARBA" id="ARBA00004245"/>
    </source>
</evidence>
<gene>
    <name evidence="9" type="primary">LOC108708821</name>
</gene>
<dbReference type="GO" id="GO:0070507">
    <property type="term" value="P:regulation of microtubule cytoskeleton organization"/>
    <property type="evidence" value="ECO:0000318"/>
    <property type="project" value="GO_Central"/>
</dbReference>
<keyword evidence="6" id="KW-0206">Cytoskeleton</keyword>
<dbReference type="GO" id="GO:0000226">
    <property type="term" value="P:microtubule cytoskeleton organization"/>
    <property type="evidence" value="ECO:0007669"/>
    <property type="project" value="InterPro"/>
</dbReference>
<dbReference type="GO" id="GO:0030705">
    <property type="term" value="P:cytoskeleton-dependent intracellular transport"/>
    <property type="evidence" value="ECO:0000318"/>
    <property type="project" value="GO_Central"/>
</dbReference>
<evidence type="ECO:0000256" key="2">
    <source>
        <dbReference type="ARBA" id="ARBA00005728"/>
    </source>
</evidence>
<name>A0A8J1MAM9_XENLA</name>
<feature type="compositionally biased region" description="Basic and acidic residues" evidence="7">
    <location>
        <begin position="279"/>
        <end position="288"/>
    </location>
</feature>
<evidence type="ECO:0000313" key="9">
    <source>
        <dbReference type="RefSeq" id="XP_041438759.1"/>
    </source>
</evidence>
<dbReference type="GO" id="GO:0008017">
    <property type="term" value="F:microtubule binding"/>
    <property type="evidence" value="ECO:0000318"/>
    <property type="project" value="GO_Central"/>
</dbReference>
<dbReference type="GO" id="GO:0005798">
    <property type="term" value="C:Golgi-associated vesicle"/>
    <property type="evidence" value="ECO:0000318"/>
    <property type="project" value="GO_Central"/>
</dbReference>
<dbReference type="GO" id="GO:0005801">
    <property type="term" value="C:cis-Golgi network"/>
    <property type="evidence" value="ECO:0000318"/>
    <property type="project" value="GO_Central"/>
</dbReference>
<feature type="compositionally biased region" description="Basic and acidic residues" evidence="7">
    <location>
        <begin position="207"/>
        <end position="221"/>
    </location>
</feature>
<evidence type="ECO:0000256" key="6">
    <source>
        <dbReference type="ARBA" id="ARBA00023212"/>
    </source>
</evidence>
<feature type="compositionally biased region" description="Basic residues" evidence="7">
    <location>
        <begin position="336"/>
        <end position="351"/>
    </location>
</feature>
<feature type="compositionally biased region" description="Basic and acidic residues" evidence="7">
    <location>
        <begin position="256"/>
        <end position="266"/>
    </location>
</feature>
<feature type="compositionally biased region" description="Basic and acidic residues" evidence="7">
    <location>
        <begin position="229"/>
        <end position="248"/>
    </location>
</feature>
<protein>
    <submittedName>
        <fullName evidence="9">Microtubule-associated protein 6 homolog isoform X1</fullName>
    </submittedName>
</protein>
<comment type="subcellular location">
    <subcellularLocation>
        <location evidence="1">Cytoplasm</location>
        <location evidence="1">Cytoskeleton</location>
    </subcellularLocation>
</comment>
<feature type="compositionally biased region" description="Basic and acidic residues" evidence="7">
    <location>
        <begin position="373"/>
        <end position="401"/>
    </location>
</feature>
<keyword evidence="4" id="KW-0963">Cytoplasm</keyword>
<sequence>MAWPCITRACCIARFWNQLDKGDIAVPLVFNKYSEVTEGSAQYHAHLQQPQARLSSAAIETQSAVVEADHGGQVGSTKDLSQKPGLGPNKMQTDSVMRQDYKAWKVKPELSCKPKTEYQPSEAPFDNKTQYQKDFKAWPIPRRGDHPWIPKPSPGLNAPTASSEAKKSAVAVPENKPTEPAKVEATEEVVPKVKASVTFSGLPIKEPVSKENPEKKSREKSPSGQLHVDGMRPRDAVDMLNRQIKEEGGAGSSYRNEFRPWTDVKPVKPIKAKSQYQPPEEKVVHETSYKATFKGESNQPTAGDNKLTERRRIRSLYSEPCKESSKVEKPSVQTSKPKKTSTSHKPVKKAKEKIIAPGRASKKKSAESTPTTKPEEKEKSKEINNKLAEAKENPAHPKNDTDPESYNPQ</sequence>
<evidence type="ECO:0000256" key="3">
    <source>
        <dbReference type="ARBA" id="ARBA00022448"/>
    </source>
</evidence>
<comment type="similarity">
    <text evidence="2">Belongs to the STOP family.</text>
</comment>
<dbReference type="RefSeq" id="XP_041438759.1">
    <property type="nucleotide sequence ID" value="XM_041582825.1"/>
</dbReference>
<accession>A0A8J1MAM9</accession>
<evidence type="ECO:0000256" key="5">
    <source>
        <dbReference type="ARBA" id="ARBA00022701"/>
    </source>
</evidence>
<dbReference type="CTD" id="108708821"/>
<dbReference type="OrthoDB" id="9632339at2759"/>
<dbReference type="AlphaFoldDB" id="A0A8J1MAM9"/>
<keyword evidence="3" id="KW-0813">Transport</keyword>
<dbReference type="InterPro" id="IPR007882">
    <property type="entry name" value="MAP6"/>
</dbReference>
<dbReference type="GeneID" id="108708821"/>
<feature type="region of interest" description="Disordered" evidence="7">
    <location>
        <begin position="149"/>
        <end position="409"/>
    </location>
</feature>
<proteinExistence type="inferred from homology"/>
<keyword evidence="5" id="KW-0493">Microtubule</keyword>
<organism evidence="8 9">
    <name type="scientific">Xenopus laevis</name>
    <name type="common">African clawed frog</name>
    <dbReference type="NCBI Taxonomy" id="8355"/>
    <lineage>
        <taxon>Eukaryota</taxon>
        <taxon>Metazoa</taxon>
        <taxon>Chordata</taxon>
        <taxon>Craniata</taxon>
        <taxon>Vertebrata</taxon>
        <taxon>Euteleostomi</taxon>
        <taxon>Amphibia</taxon>
        <taxon>Batrachia</taxon>
        <taxon>Anura</taxon>
        <taxon>Pipoidea</taxon>
        <taxon>Pipidae</taxon>
        <taxon>Xenopodinae</taxon>
        <taxon>Xenopus</taxon>
        <taxon>Xenopus</taxon>
    </lineage>
</organism>
<keyword evidence="8" id="KW-1185">Reference proteome</keyword>
<feature type="compositionally biased region" description="Basic and acidic residues" evidence="7">
    <location>
        <begin position="320"/>
        <end position="329"/>
    </location>
</feature>